<keyword evidence="6" id="KW-0732">Signal</keyword>
<dbReference type="InterPro" id="IPR000832">
    <property type="entry name" value="GPCR_2_secretin-like"/>
</dbReference>
<evidence type="ECO:0000256" key="4">
    <source>
        <dbReference type="ARBA" id="ARBA00023136"/>
    </source>
</evidence>
<dbReference type="GO" id="GO:0016020">
    <property type="term" value="C:membrane"/>
    <property type="evidence" value="ECO:0007669"/>
    <property type="project" value="UniProtKB-SubCell"/>
</dbReference>
<sequence length="480" mass="54303">MNTVRSCFATIVAFLVVAIGWWAADAVVCCSSSSVASGGGDLVASCQYKNRTFHTVGAFGGGTCDDNRTVVPIRKCCPLGQSYGLYDVCEPSGADGGEQMLRMMQLLRDKSRVVADAVMVSYNYEVLPCGGPNELIYLNAYEIYLDALANDGLLDGYCFDLDPSNELVALMCRRSQYCLDTTCVPRCCKGDRMMVDGPNGPECTVNEKPFRMFAYLTNEGGTPVYQSKYIRPPSKALSNKKVEPYYAKFKCSHRDMLEYGFQLTEHGNLYLTYEDHLVLQSKYCVGYSQGIVTDTIVAYICDADTVFMDKRSARASSIHLFYRASYVASAVCLALTLLVYNILPSLRNNRNYYVKCYMSHLFVSYICVIAQINMENKQGHTCFLFGYITLFVFLSTLCWLNVICFDIYWMIRYNMSTNRNTSTSVRTIMYYFYCCGIPSIFVCTGFFLEYSQDESLRSFAPNFDAYGCFYYSKFTQFFLN</sequence>
<name>A0A8R2NSJ1_ACYPI</name>
<dbReference type="OrthoDB" id="6134459at2759"/>
<dbReference type="Gene3D" id="1.20.1070.10">
    <property type="entry name" value="Rhodopsin 7-helix transmembrane proteins"/>
    <property type="match status" value="1"/>
</dbReference>
<feature type="transmembrane region" description="Helical" evidence="5">
    <location>
        <begin position="352"/>
        <end position="372"/>
    </location>
</feature>
<keyword evidence="4 5" id="KW-0472">Membrane</keyword>
<dbReference type="AlphaFoldDB" id="A0A8R2NSJ1"/>
<dbReference type="EnsemblMetazoa" id="XM_029491277.1">
    <property type="protein sequence ID" value="XP_029347137.1"/>
    <property type="gene ID" value="LOC100568757"/>
</dbReference>
<feature type="transmembrane region" description="Helical" evidence="5">
    <location>
        <begin position="384"/>
        <end position="409"/>
    </location>
</feature>
<keyword evidence="9" id="KW-1185">Reference proteome</keyword>
<evidence type="ECO:0000256" key="3">
    <source>
        <dbReference type="ARBA" id="ARBA00022989"/>
    </source>
</evidence>
<evidence type="ECO:0000256" key="6">
    <source>
        <dbReference type="SAM" id="SignalP"/>
    </source>
</evidence>
<dbReference type="Proteomes" id="UP000007819">
    <property type="component" value="Chromosome X"/>
</dbReference>
<dbReference type="PANTHER" id="PTHR46953">
    <property type="entry name" value="G-PROTEIN COUPLED RECEPTOR MTH-LIKE 1-RELATED"/>
    <property type="match status" value="1"/>
</dbReference>
<dbReference type="GO" id="GO:0007166">
    <property type="term" value="P:cell surface receptor signaling pathway"/>
    <property type="evidence" value="ECO:0007669"/>
    <property type="project" value="InterPro"/>
</dbReference>
<feature type="transmembrane region" description="Helical" evidence="5">
    <location>
        <begin position="320"/>
        <end position="340"/>
    </location>
</feature>
<evidence type="ECO:0000259" key="7">
    <source>
        <dbReference type="PROSITE" id="PS50261"/>
    </source>
</evidence>
<dbReference type="GeneID" id="100568757"/>
<proteinExistence type="predicted"/>
<reference evidence="9" key="1">
    <citation type="submission" date="2010-06" db="EMBL/GenBank/DDBJ databases">
        <authorList>
            <person name="Jiang H."/>
            <person name="Abraham K."/>
            <person name="Ali S."/>
            <person name="Alsbrooks S.L."/>
            <person name="Anim B.N."/>
            <person name="Anosike U.S."/>
            <person name="Attaway T."/>
            <person name="Bandaranaike D.P."/>
            <person name="Battles P.K."/>
            <person name="Bell S.N."/>
            <person name="Bell A.V."/>
            <person name="Beltran B."/>
            <person name="Bickham C."/>
            <person name="Bustamante Y."/>
            <person name="Caleb T."/>
            <person name="Canada A."/>
            <person name="Cardenas V."/>
            <person name="Carter K."/>
            <person name="Chacko J."/>
            <person name="Chandrabose M.N."/>
            <person name="Chavez D."/>
            <person name="Chavez A."/>
            <person name="Chen L."/>
            <person name="Chu H.-S."/>
            <person name="Claassen K.J."/>
            <person name="Cockrell R."/>
            <person name="Collins M."/>
            <person name="Cooper J.A."/>
            <person name="Cree A."/>
            <person name="Curry S.M."/>
            <person name="Da Y."/>
            <person name="Dao M.D."/>
            <person name="Das B."/>
            <person name="Davila M.-L."/>
            <person name="Davy-Carroll L."/>
            <person name="Denson S."/>
            <person name="Dinh H."/>
            <person name="Ebong V.E."/>
            <person name="Edwards J.R."/>
            <person name="Egan A."/>
            <person name="El-Daye J."/>
            <person name="Escobedo L."/>
            <person name="Fernandez S."/>
            <person name="Fernando P.R."/>
            <person name="Flagg N."/>
            <person name="Forbes L.D."/>
            <person name="Fowler R.G."/>
            <person name="Fu Q."/>
            <person name="Gabisi R.A."/>
            <person name="Ganer J."/>
            <person name="Garbino Pronczuk A."/>
            <person name="Garcia R.M."/>
            <person name="Garner T."/>
            <person name="Garrett T.E."/>
            <person name="Gonzalez D.A."/>
            <person name="Hamid H."/>
            <person name="Hawkins E.S."/>
            <person name="Hirani K."/>
            <person name="Hogues M.E."/>
            <person name="Hollins B."/>
            <person name="Hsiao C.-H."/>
            <person name="Jabil R."/>
            <person name="James M.L."/>
            <person name="Jhangiani S.N."/>
            <person name="Johnson B."/>
            <person name="Johnson Q."/>
            <person name="Joshi V."/>
            <person name="Kalu J.B."/>
            <person name="Kam C."/>
            <person name="Kashfia A."/>
            <person name="Keebler J."/>
            <person name="Kisamo H."/>
            <person name="Kovar C.L."/>
            <person name="Lago L.A."/>
            <person name="Lai C.-Y."/>
            <person name="Laidlaw J."/>
            <person name="Lara F."/>
            <person name="Le T.-K."/>
            <person name="Lee S.L."/>
            <person name="Legall F.H."/>
            <person name="Lemon S.J."/>
            <person name="Lewis L.R."/>
            <person name="Li B."/>
            <person name="Liu Y."/>
            <person name="Liu Y.-S."/>
            <person name="Lopez J."/>
            <person name="Lozado R.J."/>
            <person name="Lu J."/>
            <person name="Madu R.C."/>
            <person name="Maheshwari M."/>
            <person name="Maheshwari R."/>
            <person name="Malloy K."/>
            <person name="Martinez E."/>
            <person name="Mathew T."/>
            <person name="Mercado I.C."/>
            <person name="Mercado C."/>
            <person name="Meyer B."/>
            <person name="Montgomery K."/>
            <person name="Morgan M.B."/>
            <person name="Munidasa M."/>
            <person name="Nazareth L.V."/>
            <person name="Nelson J."/>
            <person name="Ng B.M."/>
            <person name="Nguyen N.B."/>
            <person name="Nguyen P.Q."/>
            <person name="Nguyen T."/>
            <person name="Obregon M."/>
            <person name="Okwuonu G.O."/>
            <person name="Onwere C.G."/>
            <person name="Orozco G."/>
            <person name="Parra A."/>
            <person name="Patel S."/>
            <person name="Patil S."/>
            <person name="Perez A."/>
            <person name="Perez Y."/>
            <person name="Pham C."/>
            <person name="Primus E.L."/>
            <person name="Pu L.-L."/>
            <person name="Puazo M."/>
            <person name="Qin X."/>
            <person name="Quiroz J.B."/>
            <person name="Reese J."/>
            <person name="Richards S."/>
            <person name="Rives C.M."/>
            <person name="Robberts R."/>
            <person name="Ruiz S.J."/>
            <person name="Ruiz M.J."/>
            <person name="Santibanez J."/>
            <person name="Schneider B.W."/>
            <person name="Sisson I."/>
            <person name="Smith M."/>
            <person name="Sodergren E."/>
            <person name="Song X.-Z."/>
            <person name="Song B.B."/>
            <person name="Summersgill H."/>
            <person name="Thelus R."/>
            <person name="Thornton R.D."/>
            <person name="Trejos Z.Y."/>
            <person name="Usmani K."/>
            <person name="Vattathil S."/>
            <person name="Villasana D."/>
            <person name="Walker D.L."/>
            <person name="Wang S."/>
            <person name="Wang K."/>
            <person name="White C.S."/>
            <person name="Williams A.C."/>
            <person name="Williamson J."/>
            <person name="Wilson K."/>
            <person name="Woghiren I.O."/>
            <person name="Woodworth J.R."/>
            <person name="Worley K.C."/>
            <person name="Wright R.A."/>
            <person name="Wu W."/>
            <person name="Young L."/>
            <person name="Zhang L."/>
            <person name="Zhang J."/>
            <person name="Zhu Y."/>
            <person name="Muzny D.M."/>
            <person name="Weinstock G."/>
            <person name="Gibbs R.A."/>
        </authorList>
    </citation>
    <scope>NUCLEOTIDE SEQUENCE [LARGE SCALE GENOMIC DNA]</scope>
    <source>
        <strain evidence="9">LSR1</strain>
    </source>
</reference>
<dbReference type="KEGG" id="api:100568757"/>
<feature type="transmembrane region" description="Helical" evidence="5">
    <location>
        <begin position="430"/>
        <end position="448"/>
    </location>
</feature>
<evidence type="ECO:0000256" key="2">
    <source>
        <dbReference type="ARBA" id="ARBA00022692"/>
    </source>
</evidence>
<dbReference type="PROSITE" id="PS50261">
    <property type="entry name" value="G_PROTEIN_RECEP_F2_4"/>
    <property type="match status" value="1"/>
</dbReference>
<dbReference type="GO" id="GO:0004930">
    <property type="term" value="F:G protein-coupled receptor activity"/>
    <property type="evidence" value="ECO:0007669"/>
    <property type="project" value="InterPro"/>
</dbReference>
<feature type="domain" description="G-protein coupled receptors family 2 profile 2" evidence="7">
    <location>
        <begin position="318"/>
        <end position="480"/>
    </location>
</feature>
<dbReference type="InterPro" id="IPR052808">
    <property type="entry name" value="GPCR_Mth-like"/>
</dbReference>
<dbReference type="Pfam" id="PF00002">
    <property type="entry name" value="7tm_2"/>
    <property type="match status" value="1"/>
</dbReference>
<comment type="subcellular location">
    <subcellularLocation>
        <location evidence="1">Membrane</location>
        <topology evidence="1">Multi-pass membrane protein</topology>
    </subcellularLocation>
</comment>
<dbReference type="PANTHER" id="PTHR46953:SF1">
    <property type="entry name" value="G-PROTEIN COUPLED RECEPTOR MTH-LIKE 1-RELATED"/>
    <property type="match status" value="1"/>
</dbReference>
<evidence type="ECO:0000313" key="9">
    <source>
        <dbReference type="Proteomes" id="UP000007819"/>
    </source>
</evidence>
<feature type="chain" id="PRO_5035793212" description="G-protein coupled receptors family 2 profile 2 domain-containing protein" evidence="6">
    <location>
        <begin position="27"/>
        <end position="480"/>
    </location>
</feature>
<dbReference type="InterPro" id="IPR017981">
    <property type="entry name" value="GPCR_2-like_7TM"/>
</dbReference>
<dbReference type="RefSeq" id="XP_029347137.1">
    <property type="nucleotide sequence ID" value="XM_029491277.1"/>
</dbReference>
<reference evidence="8" key="2">
    <citation type="submission" date="2022-06" db="UniProtKB">
        <authorList>
            <consortium name="EnsemblMetazoa"/>
        </authorList>
    </citation>
    <scope>IDENTIFICATION</scope>
</reference>
<evidence type="ECO:0000256" key="1">
    <source>
        <dbReference type="ARBA" id="ARBA00004141"/>
    </source>
</evidence>
<protein>
    <recommendedName>
        <fullName evidence="7">G-protein coupled receptors family 2 profile 2 domain-containing protein</fullName>
    </recommendedName>
</protein>
<accession>A0A8R2NSJ1</accession>
<keyword evidence="2 5" id="KW-0812">Transmembrane</keyword>
<keyword evidence="3 5" id="KW-1133">Transmembrane helix</keyword>
<evidence type="ECO:0000256" key="5">
    <source>
        <dbReference type="SAM" id="Phobius"/>
    </source>
</evidence>
<evidence type="ECO:0000313" key="8">
    <source>
        <dbReference type="EnsemblMetazoa" id="XP_029347137.1"/>
    </source>
</evidence>
<feature type="signal peptide" evidence="6">
    <location>
        <begin position="1"/>
        <end position="26"/>
    </location>
</feature>
<organism evidence="8 9">
    <name type="scientific">Acyrthosiphon pisum</name>
    <name type="common">Pea aphid</name>
    <dbReference type="NCBI Taxonomy" id="7029"/>
    <lineage>
        <taxon>Eukaryota</taxon>
        <taxon>Metazoa</taxon>
        <taxon>Ecdysozoa</taxon>
        <taxon>Arthropoda</taxon>
        <taxon>Hexapoda</taxon>
        <taxon>Insecta</taxon>
        <taxon>Pterygota</taxon>
        <taxon>Neoptera</taxon>
        <taxon>Paraneoptera</taxon>
        <taxon>Hemiptera</taxon>
        <taxon>Sternorrhyncha</taxon>
        <taxon>Aphidomorpha</taxon>
        <taxon>Aphidoidea</taxon>
        <taxon>Aphididae</taxon>
        <taxon>Macrosiphini</taxon>
        <taxon>Acyrthosiphon</taxon>
    </lineage>
</organism>